<proteinExistence type="predicted"/>
<dbReference type="PANTHER" id="PTHR46889:SF4">
    <property type="entry name" value="TRANSPOSASE INSO FOR INSERTION SEQUENCE ELEMENT IS911B-RELATED"/>
    <property type="match status" value="1"/>
</dbReference>
<dbReference type="Pfam" id="PF13276">
    <property type="entry name" value="HTH_21"/>
    <property type="match status" value="1"/>
</dbReference>
<dbReference type="InterPro" id="IPR025948">
    <property type="entry name" value="HTH-like_dom"/>
</dbReference>
<dbReference type="PANTHER" id="PTHR46889">
    <property type="entry name" value="TRANSPOSASE INSF FOR INSERTION SEQUENCE IS3B-RELATED"/>
    <property type="match status" value="1"/>
</dbReference>
<evidence type="ECO:0000313" key="3">
    <source>
        <dbReference type="Proteomes" id="UP000824200"/>
    </source>
</evidence>
<dbReference type="InterPro" id="IPR048020">
    <property type="entry name" value="Transpos_IS3"/>
</dbReference>
<dbReference type="Pfam" id="PF13333">
    <property type="entry name" value="rve_2"/>
    <property type="match status" value="1"/>
</dbReference>
<dbReference type="GO" id="GO:0003676">
    <property type="term" value="F:nucleic acid binding"/>
    <property type="evidence" value="ECO:0007669"/>
    <property type="project" value="InterPro"/>
</dbReference>
<dbReference type="InterPro" id="IPR036397">
    <property type="entry name" value="RNaseH_sf"/>
</dbReference>
<dbReference type="InterPro" id="IPR001584">
    <property type="entry name" value="Integrase_cat-core"/>
</dbReference>
<evidence type="ECO:0000313" key="2">
    <source>
        <dbReference type="EMBL" id="HIR65285.1"/>
    </source>
</evidence>
<dbReference type="Pfam" id="PF00665">
    <property type="entry name" value="rve"/>
    <property type="match status" value="1"/>
</dbReference>
<dbReference type="InterPro" id="IPR012337">
    <property type="entry name" value="RNaseH-like_sf"/>
</dbReference>
<reference evidence="2" key="2">
    <citation type="journal article" date="2021" name="PeerJ">
        <title>Extensive microbial diversity within the chicken gut microbiome revealed by metagenomics and culture.</title>
        <authorList>
            <person name="Gilroy R."/>
            <person name="Ravi A."/>
            <person name="Getino M."/>
            <person name="Pursley I."/>
            <person name="Horton D.L."/>
            <person name="Alikhan N.F."/>
            <person name="Baker D."/>
            <person name="Gharbi K."/>
            <person name="Hall N."/>
            <person name="Watson M."/>
            <person name="Adriaenssens E.M."/>
            <person name="Foster-Nyarko E."/>
            <person name="Jarju S."/>
            <person name="Secka A."/>
            <person name="Antonio M."/>
            <person name="Oren A."/>
            <person name="Chaudhuri R.R."/>
            <person name="La Ragione R."/>
            <person name="Hildebrand F."/>
            <person name="Pallen M.J."/>
        </authorList>
    </citation>
    <scope>NUCLEOTIDE SEQUENCE</scope>
    <source>
        <strain evidence="2">CHK121-14286</strain>
    </source>
</reference>
<organism evidence="2 3">
    <name type="scientific">Candidatus Fimimonas gallinarum</name>
    <dbReference type="NCBI Taxonomy" id="2840821"/>
    <lineage>
        <taxon>Bacteria</taxon>
        <taxon>Pseudomonadati</taxon>
        <taxon>Myxococcota</taxon>
        <taxon>Myxococcia</taxon>
        <taxon>Myxococcales</taxon>
        <taxon>Cystobacterineae</taxon>
        <taxon>Myxococcaceae</taxon>
        <taxon>Myxococcaceae incertae sedis</taxon>
        <taxon>Candidatus Fimimonas</taxon>
    </lineage>
</organism>
<dbReference type="Proteomes" id="UP000824200">
    <property type="component" value="Unassembled WGS sequence"/>
</dbReference>
<evidence type="ECO:0000259" key="1">
    <source>
        <dbReference type="PROSITE" id="PS50994"/>
    </source>
</evidence>
<dbReference type="AlphaFoldDB" id="A0A9D1J7E4"/>
<protein>
    <submittedName>
        <fullName evidence="2">IS3 family transposase</fullName>
    </submittedName>
</protein>
<sequence length="317" mass="37334">MCRRRFNCRKPASQNGVGILKKTECLSSCGRAKEWEKAQIVSELRQKYPLKELLKLAHIARSTFYYYLKPKKDKYFVEKQQIQEIYLANNGRYGRRRIHAVLQSKGYVINHKTVDKLMKSLCLNGKQRKSKYKSYKGEVGKVAPNILSRNFYTNKPFEKLVTDVTEFAVCNDKIYLSPILDLYNREIVSYSISLTPNFEQTRKMLCGLFEKLPTDAEPILHSDQGWQYQMKEFQRLLKKHKITQSMSRKGNCLDNAVMENFFGRLKVEMFYGEKFNSVEEFIQKLHEYIAYYNNDRISIKLKGLSPVQYRTQSQVTI</sequence>
<dbReference type="Gene3D" id="3.30.420.10">
    <property type="entry name" value="Ribonuclease H-like superfamily/Ribonuclease H"/>
    <property type="match status" value="1"/>
</dbReference>
<dbReference type="EMBL" id="DVHL01000002">
    <property type="protein sequence ID" value="HIR65285.1"/>
    <property type="molecule type" value="Genomic_DNA"/>
</dbReference>
<feature type="domain" description="Integrase catalytic" evidence="1">
    <location>
        <begin position="152"/>
        <end position="314"/>
    </location>
</feature>
<accession>A0A9D1J7E4</accession>
<dbReference type="GO" id="GO:0015074">
    <property type="term" value="P:DNA integration"/>
    <property type="evidence" value="ECO:0007669"/>
    <property type="project" value="InterPro"/>
</dbReference>
<gene>
    <name evidence="2" type="ORF">IAC95_00110</name>
</gene>
<dbReference type="NCBIfam" id="NF033516">
    <property type="entry name" value="transpos_IS3"/>
    <property type="match status" value="1"/>
</dbReference>
<name>A0A9D1J7E4_9BACT</name>
<comment type="caution">
    <text evidence="2">The sequence shown here is derived from an EMBL/GenBank/DDBJ whole genome shotgun (WGS) entry which is preliminary data.</text>
</comment>
<reference evidence="2" key="1">
    <citation type="submission" date="2020-10" db="EMBL/GenBank/DDBJ databases">
        <authorList>
            <person name="Gilroy R."/>
        </authorList>
    </citation>
    <scope>NUCLEOTIDE SEQUENCE</scope>
    <source>
        <strain evidence="2">CHK121-14286</strain>
    </source>
</reference>
<dbReference type="InterPro" id="IPR050900">
    <property type="entry name" value="Transposase_IS3/IS150/IS904"/>
</dbReference>
<dbReference type="SUPFAM" id="SSF53098">
    <property type="entry name" value="Ribonuclease H-like"/>
    <property type="match status" value="1"/>
</dbReference>
<dbReference type="PROSITE" id="PS50994">
    <property type="entry name" value="INTEGRASE"/>
    <property type="match status" value="1"/>
</dbReference>